<sequence length="1488" mass="145383">MKHLTIAAESTTTNAGGGRPESVATVHPIGGTAASASAPDPVAAAHQGEKPKPSGSPRVAVPKRKLEDASAPASGELTQSHKRKSSKNVRERPAQTGAISLAAASAKTVGTSVAAAAATSPKTPSTDPTVTQVFPTLGLTPASVNTASAPVLGAPSGDPAVLHMLSPSRPDPGTAGGDSVARAGIAVPAAALGVKPPTPMLAQDPQPVVLLSKDGVHASAGGGPALPRATDVQPTGLPSAHAPVGDLGSALLDSSAAVATTAATGTAPPTVDVTAAPITQSSSSLAPASATLEKASAGAAAGSTSSAAPLHVSHGRPPPATATPVVETAPPSSTAASAESEAARNVTTPALLWSHGMLASDESSGMPRKASGREGLTAPPATSVGPQAPHVVQGVSVQGGNSTVLDVTAGAPAAEADPSAGTPAAEAAFPAGPSSDVGMASEEPKTAAAAGIAPASAVTYTCPLACPTSPVLMPSSLETAKTEATGNTLPTQPAAQGSSQACSTSPVADTKPPRIAAAEAAPTKQGVAPALLAAQGACPVSVSLSGENAPLTVVAASETRVPPTSTVSVASPTVHDPPTRDLVQPPSPHDGVNSATSLATPAAATVLVEKTASPSEPATRTGDPMTPAGGAETVAARSQTQAVGAVSLGMTEAATTALSEEAESPLEPGEIRLDWPLAVGLTANSASGGETESVNPISPSKAVAPTTVLPAGSLSSAEPALNSIKFTVAAGGAEIMAAGNQTQAAVATSLATTTSSRAEPAEHVDQTTGPVRGGEFIAADSQAHDASATPLSTTEAEATALSKGGPSPPEPAKRMAASTSATGLTESVAPADNLPRADPVSPAVPAVHATDLCEVKPSPAEPAKHVDHTTAPVGGGACIAAGSQAHDADATSAGAAEAAAMALPEGVPSPPEPAKTTATSTSAAGKPSSSKPSTTSTQTATVAATVAGGDECVAPGGKTHADATGTSAATGTSSATVFSTGSPSSSSEPEPAKASTNKATTAEVGERTAPGDETQDNDAISGTAAGSSEAFSAEAPSSSKPPKARAKTTTSAGGVDTIAPRTATNVKATGASTAVSTPTYAATASSGESPRVSESTQEIVETTAAVEAVASSSSGGRTQPVTKNSTPGNETQGPVPTPPGMAVAVAAATPPEESPSSCEPAKKRAKTTTASGVKAVASGTDTPNAAAKAADAGVVTAASSQEMLPPLERVEIGARMAAAGGTDGVPSGSETQTAATTDSQGADATPLSSVSSSSLAGGDQVAEAATGANSQASANVDAGLRRGPGGGKKISMGPTPASAANASSSVTAKGRGGGGKKKSKRRDFSAPPPPRSKPRRGQSESPGPAHSVEEYLANTKKGTEAVASIKEGTVFWIKFSDTREAWVECAVVSKVYPRSAVPYEVTWRPFDSGGCDLALNAKKRIALTPRLFVSSPANPEPAGENDPPAGTARQGGFQPARKKFKLTVPPIGSWCIVKPDRPWGQLEPFTYE</sequence>
<feature type="compositionally biased region" description="Low complexity" evidence="1">
    <location>
        <begin position="890"/>
        <end position="902"/>
    </location>
</feature>
<feature type="region of interest" description="Disordered" evidence="1">
    <location>
        <begin position="302"/>
        <end position="344"/>
    </location>
</feature>
<feature type="region of interest" description="Disordered" evidence="1">
    <location>
        <begin position="215"/>
        <end position="241"/>
    </location>
</feature>
<feature type="region of interest" description="Disordered" evidence="1">
    <location>
        <begin position="750"/>
        <end position="770"/>
    </location>
</feature>
<feature type="region of interest" description="Disordered" evidence="1">
    <location>
        <begin position="564"/>
        <end position="593"/>
    </location>
</feature>
<feature type="compositionally biased region" description="Low complexity" evidence="1">
    <location>
        <begin position="1100"/>
        <end position="1114"/>
    </location>
</feature>
<feature type="compositionally biased region" description="Polar residues" evidence="1">
    <location>
        <begin position="1115"/>
        <end position="1132"/>
    </location>
</feature>
<accession>D7G2E8</accession>
<feature type="compositionally biased region" description="Low complexity" evidence="1">
    <location>
        <begin position="1021"/>
        <end position="1041"/>
    </location>
</feature>
<name>D7G2E8_ECTSI</name>
<keyword evidence="3" id="KW-1185">Reference proteome</keyword>
<feature type="compositionally biased region" description="Low complexity" evidence="1">
    <location>
        <begin position="33"/>
        <end position="45"/>
    </location>
</feature>
<evidence type="ECO:0000256" key="1">
    <source>
        <dbReference type="SAM" id="MobiDB-lite"/>
    </source>
</evidence>
<feature type="region of interest" description="Disordered" evidence="1">
    <location>
        <begin position="782"/>
        <end position="841"/>
    </location>
</feature>
<dbReference type="InParanoid" id="D7G2E8"/>
<feature type="compositionally biased region" description="Low complexity" evidence="1">
    <location>
        <begin position="322"/>
        <end position="340"/>
    </location>
</feature>
<feature type="region of interest" description="Disordered" evidence="1">
    <location>
        <begin position="481"/>
        <end position="511"/>
    </location>
</feature>
<feature type="region of interest" description="Disordered" evidence="1">
    <location>
        <begin position="1"/>
        <end position="98"/>
    </location>
</feature>
<feature type="compositionally biased region" description="Low complexity" evidence="1">
    <location>
        <begin position="914"/>
        <end position="940"/>
    </location>
</feature>
<feature type="region of interest" description="Disordered" evidence="1">
    <location>
        <begin position="360"/>
        <end position="388"/>
    </location>
</feature>
<reference evidence="2 3" key="1">
    <citation type="journal article" date="2010" name="Nature">
        <title>The Ectocarpus genome and the independent evolution of multicellularity in brown algae.</title>
        <authorList>
            <person name="Cock J.M."/>
            <person name="Sterck L."/>
            <person name="Rouze P."/>
            <person name="Scornet D."/>
            <person name="Allen A.E."/>
            <person name="Amoutzias G."/>
            <person name="Anthouard V."/>
            <person name="Artiguenave F."/>
            <person name="Aury J.M."/>
            <person name="Badger J.H."/>
            <person name="Beszteri B."/>
            <person name="Billiau K."/>
            <person name="Bonnet E."/>
            <person name="Bothwell J.H."/>
            <person name="Bowler C."/>
            <person name="Boyen C."/>
            <person name="Brownlee C."/>
            <person name="Carrano C.J."/>
            <person name="Charrier B."/>
            <person name="Cho G.Y."/>
            <person name="Coelho S.M."/>
            <person name="Collen J."/>
            <person name="Corre E."/>
            <person name="Da Silva C."/>
            <person name="Delage L."/>
            <person name="Delaroque N."/>
            <person name="Dittami S.M."/>
            <person name="Doulbeau S."/>
            <person name="Elias M."/>
            <person name="Farnham G."/>
            <person name="Gachon C.M."/>
            <person name="Gschloessl B."/>
            <person name="Heesch S."/>
            <person name="Jabbari K."/>
            <person name="Jubin C."/>
            <person name="Kawai H."/>
            <person name="Kimura K."/>
            <person name="Kloareg B."/>
            <person name="Kupper F.C."/>
            <person name="Lang D."/>
            <person name="Le Bail A."/>
            <person name="Leblanc C."/>
            <person name="Lerouge P."/>
            <person name="Lohr M."/>
            <person name="Lopez P.J."/>
            <person name="Martens C."/>
            <person name="Maumus F."/>
            <person name="Michel G."/>
            <person name="Miranda-Saavedra D."/>
            <person name="Morales J."/>
            <person name="Moreau H."/>
            <person name="Motomura T."/>
            <person name="Nagasato C."/>
            <person name="Napoli C.A."/>
            <person name="Nelson D.R."/>
            <person name="Nyvall-Collen P."/>
            <person name="Peters A.F."/>
            <person name="Pommier C."/>
            <person name="Potin P."/>
            <person name="Poulain J."/>
            <person name="Quesneville H."/>
            <person name="Read B."/>
            <person name="Rensing S.A."/>
            <person name="Ritter A."/>
            <person name="Rousvoal S."/>
            <person name="Samanta M."/>
            <person name="Samson G."/>
            <person name="Schroeder D.C."/>
            <person name="Segurens B."/>
            <person name="Strittmatter M."/>
            <person name="Tonon T."/>
            <person name="Tregear J.W."/>
            <person name="Valentin K."/>
            <person name="von Dassow P."/>
            <person name="Yamagishi T."/>
            <person name="Van de Peer Y."/>
            <person name="Wincker P."/>
        </authorList>
    </citation>
    <scope>NUCLEOTIDE SEQUENCE [LARGE SCALE GENOMIC DNA]</scope>
    <source>
        <strain evidence="3">Ec32 / CCAP1310/4</strain>
    </source>
</reference>
<proteinExistence type="predicted"/>
<dbReference type="OrthoDB" id="10481396at2759"/>
<dbReference type="Proteomes" id="UP000002630">
    <property type="component" value="Unassembled WGS sequence"/>
</dbReference>
<feature type="compositionally biased region" description="Low complexity" evidence="1">
    <location>
        <begin position="1140"/>
        <end position="1159"/>
    </location>
</feature>
<feature type="region of interest" description="Disordered" evidence="1">
    <location>
        <begin position="889"/>
        <end position="940"/>
    </location>
</feature>
<feature type="compositionally biased region" description="Polar residues" evidence="1">
    <location>
        <begin position="1228"/>
        <end position="1242"/>
    </location>
</feature>
<dbReference type="EMBL" id="FN649760">
    <property type="protein sequence ID" value="CBJ33382.1"/>
    <property type="molecule type" value="Genomic_DNA"/>
</dbReference>
<feature type="region of interest" description="Disordered" evidence="1">
    <location>
        <begin position="957"/>
        <end position="1192"/>
    </location>
</feature>
<feature type="region of interest" description="Disordered" evidence="1">
    <location>
        <begin position="610"/>
        <end position="631"/>
    </location>
</feature>
<feature type="compositionally biased region" description="Polar residues" evidence="1">
    <location>
        <begin position="481"/>
        <end position="507"/>
    </location>
</feature>
<gene>
    <name evidence="2" type="ORF">Esi_0473_0005</name>
</gene>
<feature type="compositionally biased region" description="Low complexity" evidence="1">
    <location>
        <begin position="962"/>
        <end position="996"/>
    </location>
</feature>
<evidence type="ECO:0000313" key="3">
    <source>
        <dbReference type="Proteomes" id="UP000002630"/>
    </source>
</evidence>
<feature type="compositionally biased region" description="Polar residues" evidence="1">
    <location>
        <begin position="1062"/>
        <end position="1099"/>
    </location>
</feature>
<organism evidence="2 3">
    <name type="scientific">Ectocarpus siliculosus</name>
    <name type="common">Brown alga</name>
    <name type="synonym">Conferva siliculosa</name>
    <dbReference type="NCBI Taxonomy" id="2880"/>
    <lineage>
        <taxon>Eukaryota</taxon>
        <taxon>Sar</taxon>
        <taxon>Stramenopiles</taxon>
        <taxon>Ochrophyta</taxon>
        <taxon>PX clade</taxon>
        <taxon>Phaeophyceae</taxon>
        <taxon>Ectocarpales</taxon>
        <taxon>Ectocarpaceae</taxon>
        <taxon>Ectocarpus</taxon>
    </lineage>
</organism>
<feature type="region of interest" description="Disordered" evidence="1">
    <location>
        <begin position="1214"/>
        <end position="1346"/>
    </location>
</feature>
<feature type="region of interest" description="Disordered" evidence="1">
    <location>
        <begin position="413"/>
        <end position="440"/>
    </location>
</feature>
<feature type="compositionally biased region" description="Low complexity" evidence="1">
    <location>
        <begin position="413"/>
        <end position="435"/>
    </location>
</feature>
<feature type="region of interest" description="Disordered" evidence="1">
    <location>
        <begin position="1430"/>
        <end position="1454"/>
    </location>
</feature>
<evidence type="ECO:0000313" key="2">
    <source>
        <dbReference type="EMBL" id="CBJ33382.1"/>
    </source>
</evidence>
<protein>
    <submittedName>
        <fullName evidence="2">Uncharacterized protein</fullName>
    </submittedName>
</protein>